<dbReference type="Pfam" id="PF10436">
    <property type="entry name" value="BCDHK_Adom3"/>
    <property type="match status" value="1"/>
</dbReference>
<gene>
    <name evidence="9" type="ORF">Vretifemale_16201</name>
</gene>
<evidence type="ECO:0000256" key="5">
    <source>
        <dbReference type="ARBA" id="ARBA00022840"/>
    </source>
</evidence>
<evidence type="ECO:0000256" key="4">
    <source>
        <dbReference type="ARBA" id="ARBA00022777"/>
    </source>
</evidence>
<dbReference type="InterPro" id="IPR005467">
    <property type="entry name" value="His_kinase_dom"/>
</dbReference>
<evidence type="ECO:0000256" key="2">
    <source>
        <dbReference type="ARBA" id="ARBA00022679"/>
    </source>
</evidence>
<keyword evidence="5 8" id="KW-0067">ATP-binding</keyword>
<accession>A0A8J4CV45</accession>
<dbReference type="SUPFAM" id="SSF69012">
    <property type="entry name" value="alpha-ketoacid dehydrogenase kinase, N-terminal domain"/>
    <property type="match status" value="1"/>
</dbReference>
<comment type="subcellular location">
    <subcellularLocation>
        <location evidence="8">Mitochondrion matrix</location>
    </subcellularLocation>
</comment>
<comment type="similarity">
    <text evidence="1 8">Belongs to the PDK/BCKDK protein kinase family.</text>
</comment>
<dbReference type="SUPFAM" id="SSF55874">
    <property type="entry name" value="ATPase domain of HSP90 chaperone/DNA topoisomerase II/histidine kinase"/>
    <property type="match status" value="1"/>
</dbReference>
<keyword evidence="2 8" id="KW-0808">Transferase</keyword>
<dbReference type="GO" id="GO:0010906">
    <property type="term" value="P:regulation of glucose metabolic process"/>
    <property type="evidence" value="ECO:0007669"/>
    <property type="project" value="TreeGrafter"/>
</dbReference>
<dbReference type="InterPro" id="IPR036784">
    <property type="entry name" value="AK/P_DHK_N_sf"/>
</dbReference>
<dbReference type="InterPro" id="IPR003594">
    <property type="entry name" value="HATPase_dom"/>
</dbReference>
<sequence length="603" mass="66472">MATFTLPSAGLIDASCTLKVGGVALSAVRTACSRSTCPMEYGANTFSICFGFHGGGSKRHERGEGDDVAGYTLVTPQPSTSGAPVQQICPSPAQQLHRNQHDRFEHITGKNYQSPHGLAAAATALATTAACPYRHNDRQYVGERHRNYPTTSSMDYRRSVSMFNQDFGVGYPGTHASCRTAAEGTHQRQVLRNSLSSSVQVHSSLPHPATSGPFALFGRGLYSASPPQMQPLSFRLYQVMSASQRADIQAAALKKQTGVSLKHLLDFGTQPLERQMLLSARFLHSEIPIRLAHRLMDLNHLPPGLSEEPHVRRVKGWYAASFADFRSFPPIKDNMDVVRFTAMLKNAFRRHNNVVPAIAKGVEEYKRDLERKGESSQERESEIQHFLDTFFLSRIAIRFLAGHHISMFEPPRPDHIGLVHTRCSPYQIAFDAVSEARAICFREYGGAPQVTVLGNTGLTMAYVPSHLHHMVFELVKNSLRAVQERYSESDLESPPIQVVVAEGLEDVTIKVSDQGGGIPRSGLQRIWTYLYTTARSPLPDVDIDSTNMPAVLAGYGCGLPLSRLYARYFGGDLQMISMEGYGTDAYLHLARLGNDEEPLPGSV</sequence>
<comment type="caution">
    <text evidence="9">The sequence shown here is derived from an EMBL/GenBank/DDBJ whole genome shotgun (WGS) entry which is preliminary data.</text>
</comment>
<dbReference type="Pfam" id="PF02518">
    <property type="entry name" value="HATPase_c"/>
    <property type="match status" value="1"/>
</dbReference>
<evidence type="ECO:0000313" key="10">
    <source>
        <dbReference type="Proteomes" id="UP000747110"/>
    </source>
</evidence>
<dbReference type="EC" id="2.7.11.-" evidence="8"/>
<dbReference type="Gene3D" id="3.30.565.10">
    <property type="entry name" value="Histidine kinase-like ATPase, C-terminal domain"/>
    <property type="match status" value="1"/>
</dbReference>
<dbReference type="FunFam" id="3.30.565.10:FF:000065">
    <property type="entry name" value="[Pyruvate dehydrogenase (Acetyl-transferring)] kinase mitochondrial"/>
    <property type="match status" value="1"/>
</dbReference>
<protein>
    <recommendedName>
        <fullName evidence="8">Protein-serine/threonine kinase</fullName>
        <ecNumber evidence="8">2.7.11.-</ecNumber>
    </recommendedName>
</protein>
<dbReference type="AlphaFoldDB" id="A0A8J4CV45"/>
<evidence type="ECO:0000256" key="3">
    <source>
        <dbReference type="ARBA" id="ARBA00022741"/>
    </source>
</evidence>
<dbReference type="PANTHER" id="PTHR11947:SF3">
    <property type="entry name" value="[PYRUVATE DEHYDROGENASE (ACETYL-TRANSFERRING)] KINASE, MITOCHONDRIAL"/>
    <property type="match status" value="1"/>
</dbReference>
<evidence type="ECO:0000256" key="8">
    <source>
        <dbReference type="RuleBase" id="RU366032"/>
    </source>
</evidence>
<dbReference type="PANTHER" id="PTHR11947">
    <property type="entry name" value="PYRUVATE DEHYDROGENASE KINASE"/>
    <property type="match status" value="1"/>
</dbReference>
<evidence type="ECO:0000256" key="1">
    <source>
        <dbReference type="ARBA" id="ARBA00006155"/>
    </source>
</evidence>
<evidence type="ECO:0000256" key="6">
    <source>
        <dbReference type="ARBA" id="ARBA00023128"/>
    </source>
</evidence>
<evidence type="ECO:0000313" key="9">
    <source>
        <dbReference type="EMBL" id="GIL88266.1"/>
    </source>
</evidence>
<dbReference type="GO" id="GO:0004740">
    <property type="term" value="F:pyruvate dehydrogenase (acetyl-transferring) kinase activity"/>
    <property type="evidence" value="ECO:0007669"/>
    <property type="project" value="UniProtKB-EC"/>
</dbReference>
<dbReference type="Gene3D" id="1.20.140.20">
    <property type="entry name" value="Alpha-ketoacid/pyruvate dehydrogenase kinase, N-terminal domain"/>
    <property type="match status" value="1"/>
</dbReference>
<evidence type="ECO:0000256" key="7">
    <source>
        <dbReference type="ARBA" id="ARBA00048201"/>
    </source>
</evidence>
<keyword evidence="4 8" id="KW-0418">Kinase</keyword>
<dbReference type="OrthoDB" id="241648at2759"/>
<dbReference type="EMBL" id="BNCP01000043">
    <property type="protein sequence ID" value="GIL88266.1"/>
    <property type="molecule type" value="Genomic_DNA"/>
</dbReference>
<keyword evidence="6 8" id="KW-0496">Mitochondrion</keyword>
<dbReference type="GO" id="GO:0005524">
    <property type="term" value="F:ATP binding"/>
    <property type="evidence" value="ECO:0007669"/>
    <property type="project" value="UniProtKB-UniRule"/>
</dbReference>
<dbReference type="InterPro" id="IPR039028">
    <property type="entry name" value="BCKD/PDK"/>
</dbReference>
<proteinExistence type="inferred from homology"/>
<keyword evidence="10" id="KW-1185">Reference proteome</keyword>
<dbReference type="CDD" id="cd16929">
    <property type="entry name" value="HATPase_PDK-like"/>
    <property type="match status" value="1"/>
</dbReference>
<reference evidence="9" key="1">
    <citation type="journal article" date="2021" name="Proc. Natl. Acad. Sci. U.S.A.">
        <title>Three genomes in the algal genus Volvox reveal the fate of a haploid sex-determining region after a transition to homothallism.</title>
        <authorList>
            <person name="Yamamoto K."/>
            <person name="Hamaji T."/>
            <person name="Kawai-Toyooka H."/>
            <person name="Matsuzaki R."/>
            <person name="Takahashi F."/>
            <person name="Nishimura Y."/>
            <person name="Kawachi M."/>
            <person name="Noguchi H."/>
            <person name="Minakuchi Y."/>
            <person name="Umen J.G."/>
            <person name="Toyoda A."/>
            <person name="Nozaki H."/>
        </authorList>
    </citation>
    <scope>NUCLEOTIDE SEQUENCE</scope>
    <source>
        <strain evidence="9">NIES-3786</strain>
    </source>
</reference>
<dbReference type="GO" id="GO:0005759">
    <property type="term" value="C:mitochondrial matrix"/>
    <property type="evidence" value="ECO:0007669"/>
    <property type="project" value="UniProtKB-SubCell"/>
</dbReference>
<name>A0A8J4CV45_9CHLO</name>
<keyword evidence="3 8" id="KW-0547">Nucleotide-binding</keyword>
<dbReference type="PROSITE" id="PS50109">
    <property type="entry name" value="HIS_KIN"/>
    <property type="match status" value="1"/>
</dbReference>
<dbReference type="Proteomes" id="UP000747110">
    <property type="component" value="Unassembled WGS sequence"/>
</dbReference>
<dbReference type="InterPro" id="IPR018955">
    <property type="entry name" value="BCDHK/PDK_N"/>
</dbReference>
<dbReference type="InterPro" id="IPR036890">
    <property type="entry name" value="HATPase_C_sf"/>
</dbReference>
<comment type="catalytic activity">
    <reaction evidence="7">
        <text>L-seryl-[pyruvate dehydrogenase E1 alpha subunit] + ATP = O-phospho-L-seryl-[pyruvate dehydrogenase E1 alpha subunit] + ADP + H(+)</text>
        <dbReference type="Rhea" id="RHEA:23052"/>
        <dbReference type="Rhea" id="RHEA-COMP:13689"/>
        <dbReference type="Rhea" id="RHEA-COMP:13690"/>
        <dbReference type="ChEBI" id="CHEBI:15378"/>
        <dbReference type="ChEBI" id="CHEBI:29999"/>
        <dbReference type="ChEBI" id="CHEBI:30616"/>
        <dbReference type="ChEBI" id="CHEBI:83421"/>
        <dbReference type="ChEBI" id="CHEBI:456216"/>
        <dbReference type="EC" id="2.7.11.2"/>
    </reaction>
</comment>
<dbReference type="SMART" id="SM00387">
    <property type="entry name" value="HATPase_c"/>
    <property type="match status" value="1"/>
</dbReference>
<organism evidence="9 10">
    <name type="scientific">Volvox reticuliferus</name>
    <dbReference type="NCBI Taxonomy" id="1737510"/>
    <lineage>
        <taxon>Eukaryota</taxon>
        <taxon>Viridiplantae</taxon>
        <taxon>Chlorophyta</taxon>
        <taxon>core chlorophytes</taxon>
        <taxon>Chlorophyceae</taxon>
        <taxon>CS clade</taxon>
        <taxon>Chlamydomonadales</taxon>
        <taxon>Volvocaceae</taxon>
        <taxon>Volvox</taxon>
    </lineage>
</organism>